<organism evidence="9 10">
    <name type="scientific">Romanomermis culicivorax</name>
    <name type="common">Nematode worm</name>
    <dbReference type="NCBI Taxonomy" id="13658"/>
    <lineage>
        <taxon>Eukaryota</taxon>
        <taxon>Metazoa</taxon>
        <taxon>Ecdysozoa</taxon>
        <taxon>Nematoda</taxon>
        <taxon>Enoplea</taxon>
        <taxon>Dorylaimia</taxon>
        <taxon>Mermithida</taxon>
        <taxon>Mermithoidea</taxon>
        <taxon>Mermithidae</taxon>
        <taxon>Romanomermis</taxon>
    </lineage>
</organism>
<evidence type="ECO:0000313" key="9">
    <source>
        <dbReference type="Proteomes" id="UP000887565"/>
    </source>
</evidence>
<sequence length="211" mass="23479">MARKLDNDNEIGGIRLKCNQITDESLESTRRMMEYCEGSKEAAIRTLVMLDDQGEQLERVEGGLDTINQDMKEAEEHLKGMEKCCGLCFLPCFKPYYTSPIGAGPRRLHNVCCYTSAGVVLQERVPVSARSENFDWVEIVKPAPAGVCNTKYSSSQDDVSFKGRSSDSQILNGRNSVKGVTTTIQIILSISARKNLSNDVEFTANFCYNIL</sequence>
<evidence type="ECO:0000259" key="8">
    <source>
        <dbReference type="PROSITE" id="PS50192"/>
    </source>
</evidence>
<dbReference type="GO" id="GO:0005886">
    <property type="term" value="C:plasma membrane"/>
    <property type="evidence" value="ECO:0007669"/>
    <property type="project" value="TreeGrafter"/>
</dbReference>
<evidence type="ECO:0000313" key="10">
    <source>
        <dbReference type="WBParaSite" id="nRc.2.0.1.t10879-RA"/>
    </source>
</evidence>
<dbReference type="PANTHER" id="PTHR19305:SF14">
    <property type="entry name" value="SYNAPTOSOMAL-ASSOCIATED PROTEIN-RELATED"/>
    <property type="match status" value="1"/>
</dbReference>
<feature type="domain" description="T-SNARE coiled-coil homology" evidence="8">
    <location>
        <begin position="19"/>
        <end position="81"/>
    </location>
</feature>
<protein>
    <submittedName>
        <fullName evidence="10">t-SNARE coiled-coil homology domain-containing protein</fullName>
    </submittedName>
</protein>
<evidence type="ECO:0000256" key="3">
    <source>
        <dbReference type="ARBA" id="ARBA00022737"/>
    </source>
</evidence>
<evidence type="ECO:0000256" key="6">
    <source>
        <dbReference type="ARBA" id="ARBA00034102"/>
    </source>
</evidence>
<dbReference type="SMART" id="SM00397">
    <property type="entry name" value="t_SNARE"/>
    <property type="match status" value="1"/>
</dbReference>
<evidence type="ECO:0000256" key="4">
    <source>
        <dbReference type="ARBA" id="ARBA00023018"/>
    </source>
</evidence>
<dbReference type="Gene3D" id="1.20.5.110">
    <property type="match status" value="1"/>
</dbReference>
<proteinExistence type="inferred from homology"/>
<dbReference type="AlphaFoldDB" id="A0A915I9M4"/>
<dbReference type="GO" id="GO:0098793">
    <property type="term" value="C:presynapse"/>
    <property type="evidence" value="ECO:0007669"/>
    <property type="project" value="GOC"/>
</dbReference>
<dbReference type="PROSITE" id="PS50192">
    <property type="entry name" value="T_SNARE"/>
    <property type="match status" value="1"/>
</dbReference>
<accession>A0A915I9M4</accession>
<comment type="subcellular location">
    <subcellularLocation>
        <location evidence="6">Synapse</location>
        <location evidence="6">Synaptosome</location>
    </subcellularLocation>
</comment>
<dbReference type="CDD" id="cd15889">
    <property type="entry name" value="SNARE_SNAP25N_23N"/>
    <property type="match status" value="1"/>
</dbReference>
<reference evidence="10" key="1">
    <citation type="submission" date="2022-11" db="UniProtKB">
        <authorList>
            <consortium name="WormBaseParasite"/>
        </authorList>
    </citation>
    <scope>IDENTIFICATION</scope>
</reference>
<dbReference type="FunFam" id="1.20.5.110:FF:000007">
    <property type="entry name" value="Synaptosomal-associated protein"/>
    <property type="match status" value="1"/>
</dbReference>
<dbReference type="WBParaSite" id="nRc.2.0.1.t10879-RA">
    <property type="protein sequence ID" value="nRc.2.0.1.t10879-RA"/>
    <property type="gene ID" value="nRc.2.0.1.g10879"/>
</dbReference>
<dbReference type="InterPro" id="IPR000727">
    <property type="entry name" value="T_SNARE_dom"/>
</dbReference>
<dbReference type="GO" id="GO:0031201">
    <property type="term" value="C:SNARE complex"/>
    <property type="evidence" value="ECO:0007669"/>
    <property type="project" value="TreeGrafter"/>
</dbReference>
<dbReference type="GO" id="GO:0031629">
    <property type="term" value="P:synaptic vesicle fusion to presynaptic active zone membrane"/>
    <property type="evidence" value="ECO:0007669"/>
    <property type="project" value="TreeGrafter"/>
</dbReference>
<dbReference type="PANTHER" id="PTHR19305">
    <property type="entry name" value="SYNAPTOSOMAL ASSOCIATED PROTEIN"/>
    <property type="match status" value="1"/>
</dbReference>
<dbReference type="GO" id="GO:0005484">
    <property type="term" value="F:SNAP receptor activity"/>
    <property type="evidence" value="ECO:0007669"/>
    <property type="project" value="TreeGrafter"/>
</dbReference>
<name>A0A915I9M4_ROMCU</name>
<comment type="similarity">
    <text evidence="1">Belongs to the SNAP-25 family.</text>
</comment>
<keyword evidence="4" id="KW-0770">Synapse</keyword>
<dbReference type="GO" id="GO:0019905">
    <property type="term" value="F:syntaxin binding"/>
    <property type="evidence" value="ECO:0007669"/>
    <property type="project" value="TreeGrafter"/>
</dbReference>
<keyword evidence="5 7" id="KW-0175">Coiled coil</keyword>
<feature type="coiled-coil region" evidence="7">
    <location>
        <begin position="57"/>
        <end position="84"/>
    </location>
</feature>
<keyword evidence="3" id="KW-0677">Repeat</keyword>
<dbReference type="SUPFAM" id="SSF58038">
    <property type="entry name" value="SNARE fusion complex"/>
    <property type="match status" value="1"/>
</dbReference>
<dbReference type="Proteomes" id="UP000887565">
    <property type="component" value="Unplaced"/>
</dbReference>
<dbReference type="GO" id="GO:0043005">
    <property type="term" value="C:neuron projection"/>
    <property type="evidence" value="ECO:0007669"/>
    <property type="project" value="UniProtKB-KW"/>
</dbReference>
<evidence type="ECO:0000256" key="7">
    <source>
        <dbReference type="SAM" id="Coils"/>
    </source>
</evidence>
<keyword evidence="2" id="KW-0771">Synaptosome</keyword>
<evidence type="ECO:0000256" key="5">
    <source>
        <dbReference type="ARBA" id="ARBA00023054"/>
    </source>
</evidence>
<dbReference type="GO" id="GO:0016082">
    <property type="term" value="P:synaptic vesicle priming"/>
    <property type="evidence" value="ECO:0007669"/>
    <property type="project" value="TreeGrafter"/>
</dbReference>
<keyword evidence="9" id="KW-1185">Reference proteome</keyword>
<evidence type="ECO:0000256" key="2">
    <source>
        <dbReference type="ARBA" id="ARBA00022599"/>
    </source>
</evidence>
<evidence type="ECO:0000256" key="1">
    <source>
        <dbReference type="ARBA" id="ARBA00009480"/>
    </source>
</evidence>